<evidence type="ECO:0000256" key="4">
    <source>
        <dbReference type="ARBA" id="ARBA00022825"/>
    </source>
</evidence>
<keyword evidence="2" id="KW-0645">Protease</keyword>
<dbReference type="InterPro" id="IPR047272">
    <property type="entry name" value="S49_SppA_C"/>
</dbReference>
<dbReference type="InterPro" id="IPR029045">
    <property type="entry name" value="ClpP/crotonase-like_dom_sf"/>
</dbReference>
<dbReference type="RefSeq" id="WP_208148132.1">
    <property type="nucleotide sequence ID" value="NZ_JAGETV010000004.1"/>
</dbReference>
<dbReference type="EMBL" id="JAGETV010000004">
    <property type="protein sequence ID" value="MBO1926687.1"/>
    <property type="molecule type" value="Genomic_DNA"/>
</dbReference>
<feature type="transmembrane region" description="Helical" evidence="6">
    <location>
        <begin position="45"/>
        <end position="65"/>
    </location>
</feature>
<dbReference type="Gene3D" id="6.20.330.10">
    <property type="match status" value="1"/>
</dbReference>
<evidence type="ECO:0000256" key="3">
    <source>
        <dbReference type="ARBA" id="ARBA00022801"/>
    </source>
</evidence>
<evidence type="ECO:0000313" key="9">
    <source>
        <dbReference type="Proteomes" id="UP000664835"/>
    </source>
</evidence>
<evidence type="ECO:0000256" key="5">
    <source>
        <dbReference type="SAM" id="MobiDB-lite"/>
    </source>
</evidence>
<dbReference type="SUPFAM" id="SSF52096">
    <property type="entry name" value="ClpP/crotonase"/>
    <property type="match status" value="1"/>
</dbReference>
<comment type="caution">
    <text evidence="8">The sequence shown here is derived from an EMBL/GenBank/DDBJ whole genome shotgun (WGS) entry which is preliminary data.</text>
</comment>
<dbReference type="PANTHER" id="PTHR42987:SF8">
    <property type="entry name" value="PROTEINASE"/>
    <property type="match status" value="1"/>
</dbReference>
<sequence length="330" mass="36957">MEQENQSAPSSNESSKQSVPTMQNFDRLAGAVESLVKQERWSRRFANLLKLAIAGYIVFFIYIAIDNMGAAKELKEMNNDQEHIAVVRLEGPIMAQTENSAEYMIPLLREAFSNDAAKVVVIKANSPGGSPVQSALINDEITRLKKKYNKPVIAVVEDLCASGCYYITVAADKIIANKGSLIGSIGVRMDSFGFTGLMEKVGIENRSMHAGEHKTFINPFAEKDEEGREFFRTKVLERTHQQFIQAVRDGRGDRIKETEDTYTGLVWLGDEAVENGMIDGLGDMGSVGREYMDEPKYRYYEVEKTIFEQLLGDISTQTASRLAMFFTTMH</sequence>
<proteinExistence type="inferred from homology"/>
<evidence type="ECO:0000256" key="6">
    <source>
        <dbReference type="SAM" id="Phobius"/>
    </source>
</evidence>
<dbReference type="Proteomes" id="UP000664835">
    <property type="component" value="Unassembled WGS sequence"/>
</dbReference>
<keyword evidence="6" id="KW-1133">Transmembrane helix</keyword>
<dbReference type="PANTHER" id="PTHR42987">
    <property type="entry name" value="PEPTIDASE S49"/>
    <property type="match status" value="1"/>
</dbReference>
<name>A0ABS3Q2Z6_9GAMM</name>
<dbReference type="Pfam" id="PF01343">
    <property type="entry name" value="Peptidase_S49"/>
    <property type="match status" value="1"/>
</dbReference>
<keyword evidence="9" id="KW-1185">Reference proteome</keyword>
<feature type="domain" description="Peptidase S49" evidence="7">
    <location>
        <begin position="146"/>
        <end position="292"/>
    </location>
</feature>
<evidence type="ECO:0000259" key="7">
    <source>
        <dbReference type="Pfam" id="PF01343"/>
    </source>
</evidence>
<reference evidence="8 9" key="1">
    <citation type="submission" date="2021-03" db="EMBL/GenBank/DDBJ databases">
        <title>Thiomicrorhabdus sp.nov.,novel sulfur-oxidizing bacteria isolated from coastal sediment.</title>
        <authorList>
            <person name="Liu X."/>
        </authorList>
    </citation>
    <scope>NUCLEOTIDE SEQUENCE [LARGE SCALE GENOMIC DNA]</scope>
    <source>
        <strain evidence="8 9">6S2-11</strain>
    </source>
</reference>
<protein>
    <submittedName>
        <fullName evidence="8">S49 family peptidase</fullName>
    </submittedName>
</protein>
<accession>A0ABS3Q2Z6</accession>
<evidence type="ECO:0000256" key="2">
    <source>
        <dbReference type="ARBA" id="ARBA00022670"/>
    </source>
</evidence>
<evidence type="ECO:0000313" key="8">
    <source>
        <dbReference type="EMBL" id="MBO1926687.1"/>
    </source>
</evidence>
<keyword evidence="3" id="KW-0378">Hydrolase</keyword>
<keyword evidence="4" id="KW-0720">Serine protease</keyword>
<gene>
    <name evidence="8" type="ORF">J3998_03790</name>
</gene>
<organism evidence="8 9">
    <name type="scientific">Thiomicrorhabdus marina</name>
    <dbReference type="NCBI Taxonomy" id="2818442"/>
    <lineage>
        <taxon>Bacteria</taxon>
        <taxon>Pseudomonadati</taxon>
        <taxon>Pseudomonadota</taxon>
        <taxon>Gammaproteobacteria</taxon>
        <taxon>Thiotrichales</taxon>
        <taxon>Piscirickettsiaceae</taxon>
        <taxon>Thiomicrorhabdus</taxon>
    </lineage>
</organism>
<keyword evidence="6" id="KW-0472">Membrane</keyword>
<feature type="region of interest" description="Disordered" evidence="5">
    <location>
        <begin position="1"/>
        <end position="20"/>
    </location>
</feature>
<dbReference type="Gene3D" id="3.90.226.10">
    <property type="entry name" value="2-enoyl-CoA Hydratase, Chain A, domain 1"/>
    <property type="match status" value="1"/>
</dbReference>
<dbReference type="InterPro" id="IPR002142">
    <property type="entry name" value="Peptidase_S49"/>
</dbReference>
<evidence type="ECO:0000256" key="1">
    <source>
        <dbReference type="ARBA" id="ARBA00008683"/>
    </source>
</evidence>
<comment type="similarity">
    <text evidence="1">Belongs to the peptidase S49 family.</text>
</comment>
<dbReference type="CDD" id="cd07023">
    <property type="entry name" value="S49_Sppa_N_C"/>
    <property type="match status" value="1"/>
</dbReference>
<keyword evidence="6" id="KW-0812">Transmembrane</keyword>